<dbReference type="InterPro" id="IPR052766">
    <property type="entry name" value="S41A_metabolite_peptidase"/>
</dbReference>
<dbReference type="InterPro" id="IPR056186">
    <property type="entry name" value="PDZ_CPAF-rel"/>
</dbReference>
<comment type="caution">
    <text evidence="3">The sequence shown here is derived from an EMBL/GenBank/DDBJ whole genome shotgun (WGS) entry which is preliminary data.</text>
</comment>
<evidence type="ECO:0000259" key="2">
    <source>
        <dbReference type="Pfam" id="PF23658"/>
    </source>
</evidence>
<dbReference type="eggNOG" id="ENOG502S18W">
    <property type="taxonomic scope" value="Eukaryota"/>
</dbReference>
<evidence type="ECO:0000313" key="3">
    <source>
        <dbReference type="EMBL" id="EXJ88414.1"/>
    </source>
</evidence>
<dbReference type="RefSeq" id="XP_007724420.1">
    <property type="nucleotide sequence ID" value="XM_007726230.1"/>
</dbReference>
<dbReference type="STRING" id="1182541.W9Z1N3"/>
<dbReference type="PANTHER" id="PTHR37049:SF4">
    <property type="entry name" value="RHODANESE DOMAIN-CONTAINING PROTEIN"/>
    <property type="match status" value="1"/>
</dbReference>
<proteinExistence type="predicted"/>
<accession>W9Z1N3</accession>
<dbReference type="PANTHER" id="PTHR37049">
    <property type="entry name" value="PEPTIDASE S41 FAMILY PROTEIN"/>
    <property type="match status" value="1"/>
</dbReference>
<dbReference type="EMBL" id="AMWN01000004">
    <property type="protein sequence ID" value="EXJ88414.1"/>
    <property type="molecule type" value="Genomic_DNA"/>
</dbReference>
<dbReference type="Gene3D" id="3.90.226.10">
    <property type="entry name" value="2-enoyl-CoA Hydratase, Chain A, domain 1"/>
    <property type="match status" value="1"/>
</dbReference>
<keyword evidence="4" id="KW-1185">Reference proteome</keyword>
<evidence type="ECO:0000256" key="1">
    <source>
        <dbReference type="SAM" id="MobiDB-lite"/>
    </source>
</evidence>
<feature type="region of interest" description="Disordered" evidence="1">
    <location>
        <begin position="683"/>
        <end position="725"/>
    </location>
</feature>
<protein>
    <recommendedName>
        <fullName evidence="2">CPAF-like PDZ domain-containing protein</fullName>
    </recommendedName>
</protein>
<gene>
    <name evidence="3" type="ORF">A1O1_05344</name>
</gene>
<evidence type="ECO:0000313" key="4">
    <source>
        <dbReference type="Proteomes" id="UP000019484"/>
    </source>
</evidence>
<organism evidence="3 4">
    <name type="scientific">Capronia coronata CBS 617.96</name>
    <dbReference type="NCBI Taxonomy" id="1182541"/>
    <lineage>
        <taxon>Eukaryota</taxon>
        <taxon>Fungi</taxon>
        <taxon>Dikarya</taxon>
        <taxon>Ascomycota</taxon>
        <taxon>Pezizomycotina</taxon>
        <taxon>Eurotiomycetes</taxon>
        <taxon>Chaetothyriomycetidae</taxon>
        <taxon>Chaetothyriales</taxon>
        <taxon>Herpotrichiellaceae</taxon>
        <taxon>Capronia</taxon>
    </lineage>
</organism>
<dbReference type="Pfam" id="PF23658">
    <property type="entry name" value="PDZ_CPAF_rel"/>
    <property type="match status" value="1"/>
</dbReference>
<dbReference type="InterPro" id="IPR029045">
    <property type="entry name" value="ClpP/crotonase-like_dom_sf"/>
</dbReference>
<dbReference type="AlphaFoldDB" id="W9Z1N3"/>
<name>W9Z1N3_9EURO</name>
<reference evidence="3 4" key="1">
    <citation type="submission" date="2013-03" db="EMBL/GenBank/DDBJ databases">
        <title>The Genome Sequence of Capronia coronata CBS 617.96.</title>
        <authorList>
            <consortium name="The Broad Institute Genomics Platform"/>
            <person name="Cuomo C."/>
            <person name="de Hoog S."/>
            <person name="Gorbushina A."/>
            <person name="Walker B."/>
            <person name="Young S.K."/>
            <person name="Zeng Q."/>
            <person name="Gargeya S."/>
            <person name="Fitzgerald M."/>
            <person name="Haas B."/>
            <person name="Abouelleil A."/>
            <person name="Allen A.W."/>
            <person name="Alvarado L."/>
            <person name="Arachchi H.M."/>
            <person name="Berlin A.M."/>
            <person name="Chapman S.B."/>
            <person name="Gainer-Dewar J."/>
            <person name="Goldberg J."/>
            <person name="Griggs A."/>
            <person name="Gujja S."/>
            <person name="Hansen M."/>
            <person name="Howarth C."/>
            <person name="Imamovic A."/>
            <person name="Ireland A."/>
            <person name="Larimer J."/>
            <person name="McCowan C."/>
            <person name="Murphy C."/>
            <person name="Pearson M."/>
            <person name="Poon T.W."/>
            <person name="Priest M."/>
            <person name="Roberts A."/>
            <person name="Saif S."/>
            <person name="Shea T."/>
            <person name="Sisk P."/>
            <person name="Sykes S."/>
            <person name="Wortman J."/>
            <person name="Nusbaum C."/>
            <person name="Birren B."/>
        </authorList>
    </citation>
    <scope>NUCLEOTIDE SEQUENCE [LARGE SCALE GENOMIC DNA]</scope>
    <source>
        <strain evidence="3 4">CBS 617.96</strain>
    </source>
</reference>
<feature type="domain" description="CPAF-like PDZ" evidence="2">
    <location>
        <begin position="135"/>
        <end position="254"/>
    </location>
</feature>
<sequence>MPMSCVPPIRVTLRRRIPRAHLKLTKTATQVVIDAELAYACLKTVPNHQEPASRLLSSLRTYLEFQSTKEYLRDPPSGYLFSGVDLDAGLDDILEKVKGGRYDSEYDMQADIVGLLAAAHDGNLYWSGDLMGTFTFTRSENLVMVSSDGEQTPQMYISSDLIRDNIQGNVVPVTGYTPSPVESIDSVDVVSFLLSQSLTAPFNDPDAQWNGLLGGPFRSGTFASPSSYSGSSTNVTFLNGTTREYRNIAVVNVALDGVSIGDDAYNAFCPRAQDTAIASGSVRKAVSSSTESGVPSSSPTILGHAQPVIKHGADSVAGYYLDEPGLTDIAILRVNDFRPRFDTPAGYEKEFQTVVQKFFDAAVRTGKRRLILDLQGNLGGFVDLGTDLFTQLFPSTPPNSKSNMRDHLGLWALANVASLDVSAAELTADTDNEHDAKTTYVPLAFQTIVDPQFHNFADLQSFYGPQPLHGGQFTSFFQNNYTDPVSSDYHGQGLVVTGTNNRTGFRQPFAPHDIVVLTDGLCAGTCTVFSELLKTYGHVQFIVIGGRPQQGPMQAIGGVKGAQGFDQEVLASWVDLFHSPQNMFLNQANGTIWENFTTELISRANGVGVNGRNHFRMGDDTQTPLQFVYEAADCRMWWTHEMLYDPSFLWARVARMAFKDRRGTQFNSRYCVTGSTGHATSISGGWKKGTLGPQDPPPKAKATIKGWKLDGRPLGSEVNAAKAEL</sequence>
<dbReference type="Proteomes" id="UP000019484">
    <property type="component" value="Unassembled WGS sequence"/>
</dbReference>
<dbReference type="GeneID" id="19160219"/>
<dbReference type="SUPFAM" id="SSF52096">
    <property type="entry name" value="ClpP/crotonase"/>
    <property type="match status" value="1"/>
</dbReference>
<dbReference type="OrthoDB" id="27214at2759"/>
<dbReference type="HOGENOM" id="CLU_014251_0_0_1"/>